<dbReference type="Pfam" id="PF11185">
    <property type="entry name" value="DUF2971"/>
    <property type="match status" value="1"/>
</dbReference>
<gene>
    <name evidence="1" type="ORF">F1720_05700</name>
</gene>
<name>A0A5B2V0D1_9PSED</name>
<accession>A0A5B2V0D1</accession>
<dbReference type="Proteomes" id="UP000325296">
    <property type="component" value="Unassembled WGS sequence"/>
</dbReference>
<dbReference type="AlphaFoldDB" id="A0A5B2V0D1"/>
<comment type="caution">
    <text evidence="1">The sequence shown here is derived from an EMBL/GenBank/DDBJ whole genome shotgun (WGS) entry which is preliminary data.</text>
</comment>
<protein>
    <submittedName>
        <fullName evidence="1">DUF2971 domain-containing protein</fullName>
    </submittedName>
</protein>
<reference evidence="1 2" key="1">
    <citation type="submission" date="2019-09" db="EMBL/GenBank/DDBJ databases">
        <title>Draft genome sequence of Pseudomonas brenneri CCUG 51514(T).</title>
        <authorList>
            <person name="Tunovic T."/>
            <person name="Pineiro-Iglesias B."/>
            <person name="Unosson C."/>
            <person name="Inganas E."/>
            <person name="Ohlen M."/>
            <person name="Cardew S."/>
            <person name="Jensie-Markopoulos S."/>
            <person name="Salva-Serra F."/>
            <person name="Jaen-Luchoro D."/>
            <person name="Svensson-Stadler L."/>
            <person name="Chun J."/>
            <person name="Moore E."/>
        </authorList>
    </citation>
    <scope>NUCLEOTIDE SEQUENCE [LARGE SCALE GENOMIC DNA]</scope>
    <source>
        <strain evidence="1 2">CCUG 51514</strain>
    </source>
</reference>
<sequence length="234" mass="27225">MDLDEPIWRYLRPDRFLDLMGSENLYFAAARQFQDPFEGATAVLPPGTKLDPRFLPQNEYGEKAFEELRRLTKICCWHRAEYESDAMWQLYASAWKGVAILSSPRKLAEAIQPFKLREDYTDETLWAGNVRYIDLLQERLEVNMLERFMYKHQAFSWEQEFRLVISLRLAEEYGAEVPNEGIRVVVDLRLLVDRIYLGPHLAEEDIKAIRLAAEAAGVGDRVMVSSMLGVPRYT</sequence>
<evidence type="ECO:0000313" key="2">
    <source>
        <dbReference type="Proteomes" id="UP000325296"/>
    </source>
</evidence>
<dbReference type="EMBL" id="VUOL01000003">
    <property type="protein sequence ID" value="KAA2232020.1"/>
    <property type="molecule type" value="Genomic_DNA"/>
</dbReference>
<evidence type="ECO:0000313" key="1">
    <source>
        <dbReference type="EMBL" id="KAA2232020.1"/>
    </source>
</evidence>
<proteinExistence type="predicted"/>
<organism evidence="1 2">
    <name type="scientific">Pseudomonas brenneri</name>
    <dbReference type="NCBI Taxonomy" id="129817"/>
    <lineage>
        <taxon>Bacteria</taxon>
        <taxon>Pseudomonadati</taxon>
        <taxon>Pseudomonadota</taxon>
        <taxon>Gammaproteobacteria</taxon>
        <taxon>Pseudomonadales</taxon>
        <taxon>Pseudomonadaceae</taxon>
        <taxon>Pseudomonas</taxon>
    </lineage>
</organism>
<dbReference type="InterPro" id="IPR021352">
    <property type="entry name" value="DUF2971"/>
</dbReference>
<dbReference type="OrthoDB" id="8548541at2"/>